<organism evidence="3 4">
    <name type="scientific">Chelativorans petroleitrophicus</name>
    <dbReference type="NCBI Taxonomy" id="2975484"/>
    <lineage>
        <taxon>Bacteria</taxon>
        <taxon>Pseudomonadati</taxon>
        <taxon>Pseudomonadota</taxon>
        <taxon>Alphaproteobacteria</taxon>
        <taxon>Hyphomicrobiales</taxon>
        <taxon>Phyllobacteriaceae</taxon>
        <taxon>Chelativorans</taxon>
    </lineage>
</organism>
<evidence type="ECO:0000259" key="2">
    <source>
        <dbReference type="SMART" id="SM00822"/>
    </source>
</evidence>
<reference evidence="3" key="1">
    <citation type="submission" date="2022-08" db="EMBL/GenBank/DDBJ databases">
        <title>Chelativorans sichuanense sp. nov., a paraffin oil-degrading bacterium isolated from a mixture of oil-based drill cuttings and paddy soil.</title>
        <authorList>
            <person name="Yu J."/>
            <person name="Liu H."/>
            <person name="Chen Q."/>
        </authorList>
    </citation>
    <scope>NUCLEOTIDE SEQUENCE</scope>
    <source>
        <strain evidence="3">SCAU 2101</strain>
    </source>
</reference>
<protein>
    <submittedName>
        <fullName evidence="3">SDR family oxidoreductase</fullName>
    </submittedName>
</protein>
<dbReference type="CDD" id="cd05233">
    <property type="entry name" value="SDR_c"/>
    <property type="match status" value="1"/>
</dbReference>
<dbReference type="GO" id="GO:0016616">
    <property type="term" value="F:oxidoreductase activity, acting on the CH-OH group of donors, NAD or NADP as acceptor"/>
    <property type="evidence" value="ECO:0007669"/>
    <property type="project" value="UniProtKB-ARBA"/>
</dbReference>
<gene>
    <name evidence="3" type="ORF">NYR54_18755</name>
</gene>
<sequence length="248" mass="25540">MKPLAIVTGGASGIGLAVAERLLDDGWGVAVIDADAGALADAEDLLSGEEAIFLTADVTDEDEIAEAFDQAVDAYGPVSALVSCAGIRREMPFEQTSAEVLRQILEINLVGAFIAAQAALARMDDALSIVHLASASGLRANAGCAAYGASKAGVKMLTEVMALELAGRGVRVNCVAPGLVESSTASFDEDAERRRAWIAHTPQRRSVEPGEIAAAVAYLLSPEASSITGHTLTIDGGFSVAGVKHADY</sequence>
<dbReference type="SUPFAM" id="SSF51735">
    <property type="entry name" value="NAD(P)-binding Rossmann-fold domains"/>
    <property type="match status" value="1"/>
</dbReference>
<dbReference type="InterPro" id="IPR036291">
    <property type="entry name" value="NAD(P)-bd_dom_sf"/>
</dbReference>
<dbReference type="Proteomes" id="UP001149009">
    <property type="component" value="Unassembled WGS sequence"/>
</dbReference>
<accession>A0A9X3B7W8</accession>
<dbReference type="EMBL" id="JAODNV010000037">
    <property type="protein sequence ID" value="MCT8992288.1"/>
    <property type="molecule type" value="Genomic_DNA"/>
</dbReference>
<dbReference type="Gene3D" id="3.40.50.720">
    <property type="entry name" value="NAD(P)-binding Rossmann-like Domain"/>
    <property type="match status" value="1"/>
</dbReference>
<proteinExistence type="inferred from homology"/>
<keyword evidence="4" id="KW-1185">Reference proteome</keyword>
<evidence type="ECO:0000313" key="3">
    <source>
        <dbReference type="EMBL" id="MCT8992288.1"/>
    </source>
</evidence>
<evidence type="ECO:0000313" key="4">
    <source>
        <dbReference type="Proteomes" id="UP001149009"/>
    </source>
</evidence>
<comment type="caution">
    <text evidence="3">The sequence shown here is derived from an EMBL/GenBank/DDBJ whole genome shotgun (WGS) entry which is preliminary data.</text>
</comment>
<feature type="domain" description="Ketoreductase" evidence="2">
    <location>
        <begin position="3"/>
        <end position="178"/>
    </location>
</feature>
<dbReference type="InterPro" id="IPR020904">
    <property type="entry name" value="Sc_DH/Rdtase_CS"/>
</dbReference>
<dbReference type="SMART" id="SM00822">
    <property type="entry name" value="PKS_KR"/>
    <property type="match status" value="1"/>
</dbReference>
<dbReference type="RefSeq" id="WP_261517233.1">
    <property type="nucleotide sequence ID" value="NZ_JAODNV010000037.1"/>
</dbReference>
<evidence type="ECO:0000256" key="1">
    <source>
        <dbReference type="ARBA" id="ARBA00006484"/>
    </source>
</evidence>
<name>A0A9X3B7W8_9HYPH</name>
<dbReference type="PRINTS" id="PR00081">
    <property type="entry name" value="GDHRDH"/>
</dbReference>
<comment type="similarity">
    <text evidence="1">Belongs to the short-chain dehydrogenases/reductases (SDR) family.</text>
</comment>
<dbReference type="FunFam" id="3.40.50.720:FF:000084">
    <property type="entry name" value="Short-chain dehydrogenase reductase"/>
    <property type="match status" value="1"/>
</dbReference>
<dbReference type="PRINTS" id="PR00080">
    <property type="entry name" value="SDRFAMILY"/>
</dbReference>
<dbReference type="Pfam" id="PF13561">
    <property type="entry name" value="adh_short_C2"/>
    <property type="match status" value="1"/>
</dbReference>
<dbReference type="PANTHER" id="PTHR42760">
    <property type="entry name" value="SHORT-CHAIN DEHYDROGENASES/REDUCTASES FAMILY MEMBER"/>
    <property type="match status" value="1"/>
</dbReference>
<dbReference type="PROSITE" id="PS00061">
    <property type="entry name" value="ADH_SHORT"/>
    <property type="match status" value="1"/>
</dbReference>
<dbReference type="InterPro" id="IPR002347">
    <property type="entry name" value="SDR_fam"/>
</dbReference>
<dbReference type="AlphaFoldDB" id="A0A9X3B7W8"/>
<dbReference type="InterPro" id="IPR057326">
    <property type="entry name" value="KR_dom"/>
</dbReference>